<sequence>MVMAQPEMHLDVDAVSSHASKVDEVADMLDQVAAAAGHLDQQDQVYGEWPSMLILPILNIAQDHAAQEMRTGTDATAHLADLLRALTVEIGLTDAETADILSFRGTDR</sequence>
<protein>
    <submittedName>
        <fullName evidence="1">Uncharacterized protein</fullName>
    </submittedName>
</protein>
<name>A0ABT6WV15_9ACTN</name>
<evidence type="ECO:0000313" key="1">
    <source>
        <dbReference type="EMBL" id="MDI6103476.1"/>
    </source>
</evidence>
<dbReference type="InterPro" id="IPR022536">
    <property type="entry name" value="EspC"/>
</dbReference>
<comment type="caution">
    <text evidence="1">The sequence shown here is derived from an EMBL/GenBank/DDBJ whole genome shotgun (WGS) entry which is preliminary data.</text>
</comment>
<organism evidence="1 2">
    <name type="scientific">Actinoplanes sandaracinus</name>
    <dbReference type="NCBI Taxonomy" id="3045177"/>
    <lineage>
        <taxon>Bacteria</taxon>
        <taxon>Bacillati</taxon>
        <taxon>Actinomycetota</taxon>
        <taxon>Actinomycetes</taxon>
        <taxon>Micromonosporales</taxon>
        <taxon>Micromonosporaceae</taxon>
        <taxon>Actinoplanes</taxon>
    </lineage>
</organism>
<keyword evidence="2" id="KW-1185">Reference proteome</keyword>
<accession>A0ABT6WV15</accession>
<dbReference type="EMBL" id="JASCTH010000025">
    <property type="protein sequence ID" value="MDI6103476.1"/>
    <property type="molecule type" value="Genomic_DNA"/>
</dbReference>
<evidence type="ECO:0000313" key="2">
    <source>
        <dbReference type="Proteomes" id="UP001241758"/>
    </source>
</evidence>
<gene>
    <name evidence="1" type="ORF">QLQ12_33190</name>
</gene>
<dbReference type="Pfam" id="PF10824">
    <property type="entry name" value="T7SS_ESX_EspC"/>
    <property type="match status" value="1"/>
</dbReference>
<proteinExistence type="predicted"/>
<dbReference type="Proteomes" id="UP001241758">
    <property type="component" value="Unassembled WGS sequence"/>
</dbReference>
<reference evidence="1 2" key="1">
    <citation type="submission" date="2023-05" db="EMBL/GenBank/DDBJ databases">
        <title>Actinoplanes sp. NEAU-A12 genome sequencing.</title>
        <authorList>
            <person name="Wang Z.-S."/>
        </authorList>
    </citation>
    <scope>NUCLEOTIDE SEQUENCE [LARGE SCALE GENOMIC DNA]</scope>
    <source>
        <strain evidence="1 2">NEAU-A12</strain>
    </source>
</reference>